<comment type="similarity">
    <text evidence="2">Belongs to the Ca(2+):cation antiporter (CaCA) (TC 2.A.19) family.</text>
</comment>
<feature type="signal peptide" evidence="8">
    <location>
        <begin position="1"/>
        <end position="21"/>
    </location>
</feature>
<keyword evidence="8" id="KW-0732">Signal</keyword>
<dbReference type="InterPro" id="IPR051359">
    <property type="entry name" value="CaCA_antiporter"/>
</dbReference>
<feature type="transmembrane region" description="Helical" evidence="7">
    <location>
        <begin position="215"/>
        <end position="234"/>
    </location>
</feature>
<dbReference type="AlphaFoldDB" id="A0A4P6XSY3"/>
<evidence type="ECO:0000256" key="8">
    <source>
        <dbReference type="SAM" id="SignalP"/>
    </source>
</evidence>
<keyword evidence="11" id="KW-1185">Reference proteome</keyword>
<feature type="transmembrane region" description="Helical" evidence="7">
    <location>
        <begin position="627"/>
        <end position="645"/>
    </location>
</feature>
<dbReference type="EMBL" id="CP034459">
    <property type="protein sequence ID" value="QBM88964.1"/>
    <property type="molecule type" value="Genomic_DNA"/>
</dbReference>
<dbReference type="GO" id="GO:0008324">
    <property type="term" value="F:monoatomic cation transmembrane transporter activity"/>
    <property type="evidence" value="ECO:0007669"/>
    <property type="project" value="TreeGrafter"/>
</dbReference>
<feature type="transmembrane region" description="Helical" evidence="7">
    <location>
        <begin position="478"/>
        <end position="496"/>
    </location>
</feature>
<feature type="chain" id="PRO_5020377282" evidence="8">
    <location>
        <begin position="22"/>
        <end position="671"/>
    </location>
</feature>
<accession>A0A4P6XSY3</accession>
<name>A0A4P6XSY3_9ASCO</name>
<dbReference type="InterPro" id="IPR044880">
    <property type="entry name" value="NCX_ion-bd_dom_sf"/>
</dbReference>
<feature type="domain" description="Sodium/calcium exchanger membrane region" evidence="9">
    <location>
        <begin position="518"/>
        <end position="667"/>
    </location>
</feature>
<protein>
    <submittedName>
        <fullName evidence="10">Solute carrier family 24 (Sodium/potassium/calcium exchanger), member 6</fullName>
    </submittedName>
</protein>
<evidence type="ECO:0000313" key="11">
    <source>
        <dbReference type="Proteomes" id="UP000292447"/>
    </source>
</evidence>
<evidence type="ECO:0000256" key="6">
    <source>
        <dbReference type="ARBA" id="ARBA00023136"/>
    </source>
</evidence>
<evidence type="ECO:0000256" key="4">
    <source>
        <dbReference type="ARBA" id="ARBA00022692"/>
    </source>
</evidence>
<feature type="transmembrane region" description="Helical" evidence="7">
    <location>
        <begin position="553"/>
        <end position="574"/>
    </location>
</feature>
<dbReference type="Gene3D" id="1.20.1420.30">
    <property type="entry name" value="NCX, central ion-binding region"/>
    <property type="match status" value="2"/>
</dbReference>
<dbReference type="GO" id="GO:0016020">
    <property type="term" value="C:membrane"/>
    <property type="evidence" value="ECO:0007669"/>
    <property type="project" value="UniProtKB-SubCell"/>
</dbReference>
<keyword evidence="4 7" id="KW-0812">Transmembrane</keyword>
<evidence type="ECO:0000256" key="7">
    <source>
        <dbReference type="SAM" id="Phobius"/>
    </source>
</evidence>
<dbReference type="STRING" id="2163413.A0A4P6XSY3"/>
<dbReference type="InterPro" id="IPR004837">
    <property type="entry name" value="NaCa_Exmemb"/>
</dbReference>
<keyword evidence="3" id="KW-0813">Transport</keyword>
<feature type="transmembrane region" description="Helical" evidence="7">
    <location>
        <begin position="152"/>
        <end position="172"/>
    </location>
</feature>
<dbReference type="Proteomes" id="UP000292447">
    <property type="component" value="Chromosome IV"/>
</dbReference>
<organism evidence="10 11">
    <name type="scientific">Metschnikowia aff. pulcherrima</name>
    <dbReference type="NCBI Taxonomy" id="2163413"/>
    <lineage>
        <taxon>Eukaryota</taxon>
        <taxon>Fungi</taxon>
        <taxon>Dikarya</taxon>
        <taxon>Ascomycota</taxon>
        <taxon>Saccharomycotina</taxon>
        <taxon>Pichiomycetes</taxon>
        <taxon>Metschnikowiaceae</taxon>
        <taxon>Metschnikowia</taxon>
    </lineage>
</organism>
<dbReference type="PANTHER" id="PTHR12266:SF0">
    <property type="entry name" value="MITOCHONDRIAL SODIUM_CALCIUM EXCHANGER PROTEIN"/>
    <property type="match status" value="1"/>
</dbReference>
<feature type="transmembrane region" description="Helical" evidence="7">
    <location>
        <begin position="516"/>
        <end position="541"/>
    </location>
</feature>
<feature type="transmembrane region" description="Helical" evidence="7">
    <location>
        <begin position="652"/>
        <end position="670"/>
    </location>
</feature>
<feature type="transmembrane region" description="Helical" evidence="7">
    <location>
        <begin position="78"/>
        <end position="97"/>
    </location>
</feature>
<evidence type="ECO:0000256" key="2">
    <source>
        <dbReference type="ARBA" id="ARBA00008170"/>
    </source>
</evidence>
<evidence type="ECO:0000256" key="3">
    <source>
        <dbReference type="ARBA" id="ARBA00022448"/>
    </source>
</evidence>
<keyword evidence="5 7" id="KW-1133">Transmembrane helix</keyword>
<evidence type="ECO:0000313" key="10">
    <source>
        <dbReference type="EMBL" id="QBM88964.1"/>
    </source>
</evidence>
<keyword evidence="6 7" id="KW-0472">Membrane</keyword>
<proteinExistence type="inferred from homology"/>
<feature type="domain" description="Sodium/calcium exchanger membrane region" evidence="9">
    <location>
        <begin position="84"/>
        <end position="223"/>
    </location>
</feature>
<comment type="subcellular location">
    <subcellularLocation>
        <location evidence="1">Membrane</location>
        <topology evidence="1">Multi-pass membrane protein</topology>
    </subcellularLocation>
</comment>
<dbReference type="PANTHER" id="PTHR12266">
    <property type="entry name" value="NA+/CA2+ K+ INDEPENDENT EXCHANGER"/>
    <property type="match status" value="1"/>
</dbReference>
<dbReference type="Pfam" id="PF01699">
    <property type="entry name" value="Na_Ca_ex"/>
    <property type="match status" value="2"/>
</dbReference>
<feature type="transmembrane region" description="Helical" evidence="7">
    <location>
        <begin position="455"/>
        <end position="472"/>
    </location>
</feature>
<gene>
    <name evidence="10" type="primary">MPUL0D00210</name>
    <name evidence="10" type="ORF">METSCH_D00210</name>
</gene>
<evidence type="ECO:0000256" key="1">
    <source>
        <dbReference type="ARBA" id="ARBA00004141"/>
    </source>
</evidence>
<sequence length="671" mass="73851">MKIHSWLALCILLQISLSVNAQKLFGQNATDLSCFDVAIVPIQDQCLFVRGHCASSSYQIGRVDYLKLYYCTSFRGTFLALISCGVLLCFVSLAVTASDYLCPNLYSISKFLQLSDNLAGLTLLALGNGAPDVLSTYKALEVEATGLAVSELLGAALFILTVVVGAISWAHPFKVPKFHFIRDIVFYLAISFICLLILVMGSLTHWSSVLLTSTYIVYVAVVLFSHSILWENVVHRVNVSRLRNAYDEESMSEDIDSRIDYFTTDHVSRPSIDSLMSSEYQGERDQLEAFLNTHPHNGTDERVLLETGSYGLRLLLKKLSTHGLDFPSSSSALTLTDERHLTATGSPEALEIPDINDVGQTATAPDQHDAKSLGKCHWKSLIPQIDSGASVFSKAYSIMTFPANTFLRFTTPNREQAIEYGHSISYNAFNFNTSANDNPLDLTSPEYDYKTDMKVFRIQFVAFPVFITFYSFHNTALIWVMLPLVLMFFYGISLLIPEGNSEMKSYPLAHRVWNHIGSLIGFFSSLLWISIFAAEIVAVLKAMSVMFSISDDVLGATVFALGNSVGDLVSNLIIAKMGMPVMAFGACFGGPLLSISSLGISATIVMYNKGTQQIPLEFSAPLKWNCSALITTLIFLALCVPLNGWMFDKKIGGILVVIWLASSVLTIVSGL</sequence>
<evidence type="ECO:0000259" key="9">
    <source>
        <dbReference type="Pfam" id="PF01699"/>
    </source>
</evidence>
<reference evidence="11" key="1">
    <citation type="submission" date="2019-03" db="EMBL/GenBank/DDBJ databases">
        <title>Snf2 controls pulcherriminic acid biosynthesis and connects pigmentation and antifungal activity of the yeast Metschnikowia pulcherrima.</title>
        <authorList>
            <person name="Gore-Lloyd D."/>
            <person name="Sumann I."/>
            <person name="Brachmann A.O."/>
            <person name="Schneeberger K."/>
            <person name="Ortiz-Merino R.A."/>
            <person name="Moreno-Beltran M."/>
            <person name="Schlaefli M."/>
            <person name="Kirner P."/>
            <person name="Santos Kron A."/>
            <person name="Wolfe K.H."/>
            <person name="Piel J."/>
            <person name="Ahrens C.H."/>
            <person name="Henk D."/>
            <person name="Freimoser F.M."/>
        </authorList>
    </citation>
    <scope>NUCLEOTIDE SEQUENCE [LARGE SCALE GENOMIC DNA]</scope>
    <source>
        <strain evidence="11">APC 1.2</strain>
    </source>
</reference>
<dbReference type="GO" id="GO:0006874">
    <property type="term" value="P:intracellular calcium ion homeostasis"/>
    <property type="evidence" value="ECO:0007669"/>
    <property type="project" value="TreeGrafter"/>
</dbReference>
<feature type="transmembrane region" description="Helical" evidence="7">
    <location>
        <begin position="184"/>
        <end position="203"/>
    </location>
</feature>
<evidence type="ECO:0000256" key="5">
    <source>
        <dbReference type="ARBA" id="ARBA00022989"/>
    </source>
</evidence>
<feature type="transmembrane region" description="Helical" evidence="7">
    <location>
        <begin position="581"/>
        <end position="607"/>
    </location>
</feature>